<feature type="compositionally biased region" description="Acidic residues" evidence="5">
    <location>
        <begin position="837"/>
        <end position="851"/>
    </location>
</feature>
<dbReference type="PANTHER" id="PTHR47972:SF16">
    <property type="entry name" value="KINESIN-LIKE PROTEIN"/>
    <property type="match status" value="1"/>
</dbReference>
<reference evidence="7" key="1">
    <citation type="submission" date="2021-02" db="EMBL/GenBank/DDBJ databases">
        <authorList>
            <person name="Palmer J.M."/>
        </authorList>
    </citation>
    <scope>NUCLEOTIDE SEQUENCE</scope>
    <source>
        <strain evidence="7">SCRP734</strain>
    </source>
</reference>
<evidence type="ECO:0000256" key="2">
    <source>
        <dbReference type="ARBA" id="ARBA00022840"/>
    </source>
</evidence>
<dbReference type="GO" id="GO:0008017">
    <property type="term" value="F:microtubule binding"/>
    <property type="evidence" value="ECO:0007669"/>
    <property type="project" value="InterPro"/>
</dbReference>
<dbReference type="PROSITE" id="PS00411">
    <property type="entry name" value="KINESIN_MOTOR_1"/>
    <property type="match status" value="1"/>
</dbReference>
<dbReference type="PROSITE" id="PS50067">
    <property type="entry name" value="KINESIN_MOTOR_2"/>
    <property type="match status" value="1"/>
</dbReference>
<feature type="compositionally biased region" description="Basic and acidic residues" evidence="5">
    <location>
        <begin position="1070"/>
        <end position="1080"/>
    </location>
</feature>
<dbReference type="GO" id="GO:0003777">
    <property type="term" value="F:microtubule motor activity"/>
    <property type="evidence" value="ECO:0007669"/>
    <property type="project" value="InterPro"/>
</dbReference>
<sequence length="1553" mass="169783">MISASGVESPPTDPVAPLHVPAASLHTPNGSLSGASLVQVAPLPLTTDFHAGKVLELGAMPPAPTQEREETYIPVALARAQLGKVVADMHAMKAEQVQKLNEILAHYRTIENDTRERHDARVRALKARAETKLKESRDQCVQLEQAGALREERHVREKQTLVAEQEKQRLELRDAHEVWRQEVECALQAHEDEFTREQKAALSEIARVSRVAAFAGEKAQQQLWNELQLCSEDALGQAMRVDEQLQRARSDMETQHQAFLSHEAKLRSHFAANLQVERFVYTLIDSVVDTKQQVAEAKRAENLQAKLRDLEAKAKAAGSREEILARRLQAARTRFDFIEAQAVRETVELLVHAVAVTFEGASGQAPPATSDAPTQTQNSEEEPKAAAESIDTATKVTTEVPTLPLDKTKYESDVEVARERNIALVRSKAALHEAKEQLETLTRAKKTAKNAVKTWLAAFQDQYGREPTIEEKAQVKDKYLAFKEAENAFSTQKTNVQVLKQQHRELALRIDASSRWVALGSAVVKSPRTGRVAEVHQGGEGDEEVPVHDGTSCRSASDKSSRPVSQADSRLPSATVSTKDFGVEAIVPTTDSGTDASSADFQGEAVAALEKELQELRSQLAVATTSQPAAAQSQDKPSVHNSSIPATPAEPTTSAVRSQRFQAVPASSTNEFSDTAEEPSSLKLASQPDADQEVDQVAVEQRALKEEAVAREEESDRHQQQQRRALQEEIAGLSREIDARRAEKTRLEAEIEQLRLHLELSEARDGELFPPSDAKPGDAGRNVDVDDDKALGDFDAKAGDDFETGEQEDEYDEEEFEAAPAEAKDDEDESVERGVDDEKDAPEEDEGQDVTEDAARSLHLVQAIADAVARGKAQFNRGDKAKCYQTYAKCADKVIAELQALHDKQRRQLAPALKRVLVESARLPPARGPQTLRKQLDLVRENCEQWLNAREEQAAARLAQQDARKEANAAAAAVRKQQMLETKQKQQSDEKKAHKKKSSPPQSSGAAPAAGGGKALEEAKQKLRALEAKAKGDRVKISQLEAALAKAETQLASGGGGGSGNAGGNGSAASDRRVADMEKKHKKALDDSEKAAKKEVAALAQQLQAAQRASQELQEQAAALQKELGVAGGRAKQLGQLEAEVTQLRDQAALVAPLSTELREAKALYATLETSYREEQALRKKYYNQIEDMKGKIRVYARCRPMSGSENERGCTTCVKFVDEFSLEVSGGNRAAKTFAYDQVFPPAISQVQVFEDTKNLLQSAVDGYNVCIFAYGQTGSGKTFTMTGVENDPGLSPRAIHHLFQLAEEGKANFTVNFQATMLELYNDTLIDLFHLVDGGGAHDTKLEIKKNEKGMVIVQNATLKKCTSPEQTLKLFEAANKKRQVGATKMNAESSRSHSIFSLLVESYNKTTKATTIGKLSLVDLAGSERAGKTGATAERLKEAQAINKSLSALGDVISALSTNEKFIPYRNNKLTQLMQDSLGGNAKTLMFVNISPADYNQEETATSLTYASRVKLITNNANKNSESEQVNRLKAIIKQLRAGKADVDLEGVLD</sequence>
<evidence type="ECO:0000256" key="3">
    <source>
        <dbReference type="PROSITE-ProRule" id="PRU00283"/>
    </source>
</evidence>
<feature type="compositionally biased region" description="Low complexity" evidence="5">
    <location>
        <begin position="621"/>
        <end position="634"/>
    </location>
</feature>
<feature type="region of interest" description="Disordered" evidence="5">
    <location>
        <begin position="620"/>
        <end position="739"/>
    </location>
</feature>
<dbReference type="InterPro" id="IPR001752">
    <property type="entry name" value="Kinesin_motor_dom"/>
</dbReference>
<dbReference type="InterPro" id="IPR027640">
    <property type="entry name" value="Kinesin-like_fam"/>
</dbReference>
<feature type="region of interest" description="Disordered" evidence="5">
    <location>
        <begin position="967"/>
        <end position="1017"/>
    </location>
</feature>
<keyword evidence="4" id="KW-0175">Coiled coil</keyword>
<dbReference type="FunFam" id="3.40.850.10:FF:000146">
    <property type="entry name" value="Kinesin-like protein"/>
    <property type="match status" value="1"/>
</dbReference>
<feature type="compositionally biased region" description="Gly residues" evidence="5">
    <location>
        <begin position="1053"/>
        <end position="1066"/>
    </location>
</feature>
<feature type="binding site" evidence="3">
    <location>
        <begin position="1273"/>
        <end position="1280"/>
    </location>
    <ligand>
        <name>ATP</name>
        <dbReference type="ChEBI" id="CHEBI:30616"/>
    </ligand>
</feature>
<dbReference type="PANTHER" id="PTHR47972">
    <property type="entry name" value="KINESIN-LIKE PROTEIN KLP-3"/>
    <property type="match status" value="1"/>
</dbReference>
<feature type="compositionally biased region" description="Acidic residues" evidence="5">
    <location>
        <begin position="801"/>
        <end position="817"/>
    </location>
</feature>
<dbReference type="EMBL" id="JAGDFM010000190">
    <property type="protein sequence ID" value="KAG7383000.1"/>
    <property type="molecule type" value="Genomic_DNA"/>
</dbReference>
<feature type="domain" description="Kinesin motor" evidence="6">
    <location>
        <begin position="1192"/>
        <end position="1516"/>
    </location>
</feature>
<evidence type="ECO:0000256" key="1">
    <source>
        <dbReference type="ARBA" id="ARBA00022741"/>
    </source>
</evidence>
<feature type="compositionally biased region" description="Polar residues" evidence="5">
    <location>
        <begin position="635"/>
        <end position="673"/>
    </location>
</feature>
<keyword evidence="2 3" id="KW-0067">ATP-binding</keyword>
<proteinExistence type="inferred from homology"/>
<dbReference type="OrthoDB" id="3176171at2759"/>
<feature type="region of interest" description="Disordered" evidence="5">
    <location>
        <begin position="760"/>
        <end position="851"/>
    </location>
</feature>
<feature type="coiled-coil region" evidence="4">
    <location>
        <begin position="126"/>
        <end position="200"/>
    </location>
</feature>
<comment type="caution">
    <text evidence="7">The sequence shown here is derived from an EMBL/GenBank/DDBJ whole genome shotgun (WGS) entry which is preliminary data.</text>
</comment>
<protein>
    <recommendedName>
        <fullName evidence="6">Kinesin motor domain-containing protein</fullName>
    </recommendedName>
</protein>
<dbReference type="InterPro" id="IPR019821">
    <property type="entry name" value="Kinesin_motor_CS"/>
</dbReference>
<keyword evidence="3" id="KW-0505">Motor protein</keyword>
<evidence type="ECO:0000256" key="4">
    <source>
        <dbReference type="SAM" id="Coils"/>
    </source>
</evidence>
<organism evidence="7 8">
    <name type="scientific">Phytophthora pseudosyringae</name>
    <dbReference type="NCBI Taxonomy" id="221518"/>
    <lineage>
        <taxon>Eukaryota</taxon>
        <taxon>Sar</taxon>
        <taxon>Stramenopiles</taxon>
        <taxon>Oomycota</taxon>
        <taxon>Peronosporomycetes</taxon>
        <taxon>Peronosporales</taxon>
        <taxon>Peronosporaceae</taxon>
        <taxon>Phytophthora</taxon>
    </lineage>
</organism>
<keyword evidence="1 3" id="KW-0547">Nucleotide-binding</keyword>
<feature type="compositionally biased region" description="Low complexity" evidence="5">
    <location>
        <begin position="968"/>
        <end position="977"/>
    </location>
</feature>
<feature type="compositionally biased region" description="Basic and acidic residues" evidence="5">
    <location>
        <begin position="775"/>
        <end position="800"/>
    </location>
</feature>
<dbReference type="CDD" id="cd01366">
    <property type="entry name" value="KISc_C_terminal"/>
    <property type="match status" value="1"/>
</dbReference>
<dbReference type="Pfam" id="PF00225">
    <property type="entry name" value="Kinesin"/>
    <property type="match status" value="1"/>
</dbReference>
<dbReference type="GO" id="GO:0007018">
    <property type="term" value="P:microtubule-based movement"/>
    <property type="evidence" value="ECO:0007669"/>
    <property type="project" value="InterPro"/>
</dbReference>
<name>A0A8T1VSR7_9STRA</name>
<feature type="compositionally biased region" description="Basic and acidic residues" evidence="5">
    <location>
        <begin position="702"/>
        <end position="719"/>
    </location>
</feature>
<feature type="region of interest" description="Disordered" evidence="5">
    <location>
        <begin position="530"/>
        <end position="576"/>
    </location>
</feature>
<feature type="region of interest" description="Disordered" evidence="5">
    <location>
        <begin position="362"/>
        <end position="389"/>
    </location>
</feature>
<feature type="compositionally biased region" description="Polar residues" evidence="5">
    <location>
        <begin position="562"/>
        <end position="576"/>
    </location>
</feature>
<accession>A0A8T1VSR7</accession>
<evidence type="ECO:0000313" key="7">
    <source>
        <dbReference type="EMBL" id="KAG7383000.1"/>
    </source>
</evidence>
<feature type="coiled-coil region" evidence="4">
    <location>
        <begin position="293"/>
        <end position="320"/>
    </location>
</feature>
<dbReference type="SMART" id="SM00129">
    <property type="entry name" value="KISc"/>
    <property type="match status" value="1"/>
</dbReference>
<evidence type="ECO:0000313" key="8">
    <source>
        <dbReference type="Proteomes" id="UP000694044"/>
    </source>
</evidence>
<dbReference type="Proteomes" id="UP000694044">
    <property type="component" value="Unassembled WGS sequence"/>
</dbReference>
<gene>
    <name evidence="7" type="ORF">PHYPSEUDO_004179</name>
</gene>
<feature type="compositionally biased region" description="Low complexity" evidence="5">
    <location>
        <begin position="999"/>
        <end position="1009"/>
    </location>
</feature>
<feature type="compositionally biased region" description="Basic and acidic residues" evidence="5">
    <location>
        <begin position="982"/>
        <end position="992"/>
    </location>
</feature>
<evidence type="ECO:0000256" key="5">
    <source>
        <dbReference type="SAM" id="MobiDB-lite"/>
    </source>
</evidence>
<comment type="similarity">
    <text evidence="3">Belongs to the TRAFAC class myosin-kinesin ATPase superfamily. Kinesin family.</text>
</comment>
<keyword evidence="8" id="KW-1185">Reference proteome</keyword>
<dbReference type="GO" id="GO:0005524">
    <property type="term" value="F:ATP binding"/>
    <property type="evidence" value="ECO:0007669"/>
    <property type="project" value="UniProtKB-UniRule"/>
</dbReference>
<feature type="coiled-coil region" evidence="4">
    <location>
        <begin position="424"/>
        <end position="451"/>
    </location>
</feature>
<evidence type="ECO:0000259" key="6">
    <source>
        <dbReference type="PROSITE" id="PS50067"/>
    </source>
</evidence>
<feature type="region of interest" description="Disordered" evidence="5">
    <location>
        <begin position="1051"/>
        <end position="1080"/>
    </location>
</feature>